<organism evidence="1 2">
    <name type="scientific">Pyropia yezoensis</name>
    <name type="common">Susabi-nori</name>
    <name type="synonym">Porphyra yezoensis</name>
    <dbReference type="NCBI Taxonomy" id="2788"/>
    <lineage>
        <taxon>Eukaryota</taxon>
        <taxon>Rhodophyta</taxon>
        <taxon>Bangiophyceae</taxon>
        <taxon>Bangiales</taxon>
        <taxon>Bangiaceae</taxon>
        <taxon>Pyropia</taxon>
    </lineage>
</organism>
<protein>
    <submittedName>
        <fullName evidence="1">Uncharacterized protein</fullName>
    </submittedName>
</protein>
<gene>
    <name evidence="1" type="ORF">I4F81_005370</name>
</gene>
<accession>A0ACC3BZ15</accession>
<sequence>MTAFIPAAAAVASTRSGGGGRHAPSRRPSAAHAAVAAGSGWAAGTPARLPWPGGRLPAAAAAPFPGREPRITASAGAASAADAGAGAATANGEAAVAGAAGGAAAAAAPGVASSNPAAELVPSRPTIHVAPGSDPSLMDSVHVRLDTARHGPLAMVVVGASGDLAKKKTFPAIFSLFYHDLLPDDFVVYGFARRAMSDEAFREMILGTLTCRVIDGARCAERMDAFLPRCFYHMGTYDDPETFATLDAAIVDNFERRLPAGSDPPNRLFYLAVPPSVFAPSAEGVNTAARAKGNGWTRVVVEKPFGRDSASYGVLRSALGAVLSEDEIYRIDHYCGKELVQNLMTLRFANAVFEPIWNRHHIESVQIVFKEPFGVEGRAGYFDNIGIVRDIMQNHLLQVFALLAMEPPVSLHAEDIRNEKVKLLRSVMPLAATDFALGQYEATPEGKPGYTDDEGVPAGSRTPTFASCVLKVNNARWAGVPILIKAGKALDERVAEVRVQFKPVAGDIFGGRPARALANNELVIRVQPDEAIYMRIVSKVPGLTSRMEEARLNLFYRHAWEESKDIPDAYERLILDVIQGEKSLFIRDDEVEIAWDLFTPALQGMEAPDSEVVPDGTPAGSIPSAARLPPDFYS</sequence>
<name>A0ACC3BZ15_PYRYE</name>
<keyword evidence="2" id="KW-1185">Reference proteome</keyword>
<comment type="caution">
    <text evidence="1">The sequence shown here is derived from an EMBL/GenBank/DDBJ whole genome shotgun (WGS) entry which is preliminary data.</text>
</comment>
<dbReference type="EMBL" id="CM020619">
    <property type="protein sequence ID" value="KAK1862803.1"/>
    <property type="molecule type" value="Genomic_DNA"/>
</dbReference>
<evidence type="ECO:0000313" key="2">
    <source>
        <dbReference type="Proteomes" id="UP000798662"/>
    </source>
</evidence>
<reference evidence="1" key="1">
    <citation type="submission" date="2019-11" db="EMBL/GenBank/DDBJ databases">
        <title>Nori genome reveals adaptations in red seaweeds to the harsh intertidal environment.</title>
        <authorList>
            <person name="Wang D."/>
            <person name="Mao Y."/>
        </authorList>
    </citation>
    <scope>NUCLEOTIDE SEQUENCE</scope>
    <source>
        <tissue evidence="1">Gametophyte</tissue>
    </source>
</reference>
<proteinExistence type="predicted"/>
<dbReference type="Proteomes" id="UP000798662">
    <property type="component" value="Chromosome 2"/>
</dbReference>
<evidence type="ECO:0000313" key="1">
    <source>
        <dbReference type="EMBL" id="KAK1862803.1"/>
    </source>
</evidence>